<gene>
    <name evidence="2" type="ORF">IX84_19560</name>
</gene>
<reference evidence="2 3" key="1">
    <citation type="journal article" date="2014" name="Int. J. Syst. Evol. Microbiol.">
        <title>Phaeodactylibacter xiamenensis gen. nov., sp. nov., a member of the family Saprospiraceae isolated from the marine alga Phaeodactylum tricornutum.</title>
        <authorList>
            <person name="Chen Z.Jr."/>
            <person name="Lei X."/>
            <person name="Lai Q."/>
            <person name="Li Y."/>
            <person name="Zhang B."/>
            <person name="Zhang J."/>
            <person name="Zhang H."/>
            <person name="Yang L."/>
            <person name="Zheng W."/>
            <person name="Tian Y."/>
            <person name="Yu Z."/>
            <person name="Xu H.Jr."/>
            <person name="Zheng T."/>
        </authorList>
    </citation>
    <scope>NUCLEOTIDE SEQUENCE [LARGE SCALE GENOMIC DNA]</scope>
    <source>
        <strain evidence="2 3">KD52</strain>
    </source>
</reference>
<evidence type="ECO:0000313" key="3">
    <source>
        <dbReference type="Proteomes" id="UP000029736"/>
    </source>
</evidence>
<dbReference type="InterPro" id="IPR052044">
    <property type="entry name" value="PKS_Associated_Protein"/>
</dbReference>
<dbReference type="Gene3D" id="2.60.120.10">
    <property type="entry name" value="Jelly Rolls"/>
    <property type="match status" value="1"/>
</dbReference>
<dbReference type="RefSeq" id="WP_044224177.1">
    <property type="nucleotide sequence ID" value="NZ_CAKZLC010000168.1"/>
</dbReference>
<sequence>MHPIHKQLQSIASFTAGDDTEIREVLHPKNDGVDFGFSLAHAALQPGEASRPHVLHGRSETYIIVQGQGKAFVAGQIMEARPGSVIFIPPGAEQYIKNTGEEPLHFWCVVCPPWTAETEEVD</sequence>
<keyword evidence="3" id="KW-1185">Reference proteome</keyword>
<accession>A0A098S630</accession>
<dbReference type="InterPro" id="IPR013096">
    <property type="entry name" value="Cupin_2"/>
</dbReference>
<dbReference type="CDD" id="cd02214">
    <property type="entry name" value="cupin_MJ1618"/>
    <property type="match status" value="1"/>
</dbReference>
<protein>
    <recommendedName>
        <fullName evidence="1">Cupin type-2 domain-containing protein</fullName>
    </recommendedName>
</protein>
<dbReference type="AlphaFoldDB" id="A0A098S630"/>
<dbReference type="STRING" id="1524460.IX84_19560"/>
<evidence type="ECO:0000259" key="1">
    <source>
        <dbReference type="Pfam" id="PF07883"/>
    </source>
</evidence>
<proteinExistence type="predicted"/>
<dbReference type="Proteomes" id="UP000029736">
    <property type="component" value="Unassembled WGS sequence"/>
</dbReference>
<feature type="domain" description="Cupin type-2" evidence="1">
    <location>
        <begin position="42"/>
        <end position="109"/>
    </location>
</feature>
<organism evidence="2 3">
    <name type="scientific">Phaeodactylibacter xiamenensis</name>
    <dbReference type="NCBI Taxonomy" id="1524460"/>
    <lineage>
        <taxon>Bacteria</taxon>
        <taxon>Pseudomonadati</taxon>
        <taxon>Bacteroidota</taxon>
        <taxon>Saprospiria</taxon>
        <taxon>Saprospirales</taxon>
        <taxon>Haliscomenobacteraceae</taxon>
        <taxon>Phaeodactylibacter</taxon>
    </lineage>
</organism>
<dbReference type="OrthoDB" id="9791297at2"/>
<dbReference type="PANTHER" id="PTHR36114">
    <property type="entry name" value="16.7 KDA PROTEIN IN WHIE LOCUS"/>
    <property type="match status" value="1"/>
</dbReference>
<comment type="caution">
    <text evidence="2">The sequence shown here is derived from an EMBL/GenBank/DDBJ whole genome shotgun (WGS) entry which is preliminary data.</text>
</comment>
<dbReference type="SUPFAM" id="SSF51182">
    <property type="entry name" value="RmlC-like cupins"/>
    <property type="match status" value="1"/>
</dbReference>
<name>A0A098S630_9BACT</name>
<evidence type="ECO:0000313" key="2">
    <source>
        <dbReference type="EMBL" id="KGE86682.1"/>
    </source>
</evidence>
<dbReference type="EMBL" id="JPOS01000075">
    <property type="protein sequence ID" value="KGE86682.1"/>
    <property type="molecule type" value="Genomic_DNA"/>
</dbReference>
<dbReference type="PANTHER" id="PTHR36114:SF1">
    <property type="entry name" value="16.7 KDA PROTEIN IN WHIE LOCUS"/>
    <property type="match status" value="1"/>
</dbReference>
<dbReference type="InterPro" id="IPR011051">
    <property type="entry name" value="RmlC_Cupin_sf"/>
</dbReference>
<dbReference type="InterPro" id="IPR014710">
    <property type="entry name" value="RmlC-like_jellyroll"/>
</dbReference>
<dbReference type="Pfam" id="PF07883">
    <property type="entry name" value="Cupin_2"/>
    <property type="match status" value="1"/>
</dbReference>